<protein>
    <submittedName>
        <fullName evidence="1">Uncharacterized protein</fullName>
    </submittedName>
</protein>
<comment type="caution">
    <text evidence="1">The sequence shown here is derived from an EMBL/GenBank/DDBJ whole genome shotgun (WGS) entry which is preliminary data.</text>
</comment>
<evidence type="ECO:0000313" key="1">
    <source>
        <dbReference type="EMBL" id="MBO9150762.1"/>
    </source>
</evidence>
<gene>
    <name evidence="1" type="ORF">J7I43_00970</name>
</gene>
<dbReference type="Proteomes" id="UP000679126">
    <property type="component" value="Unassembled WGS sequence"/>
</dbReference>
<sequence length="82" mass="9533">MDLHSIKTTCNAYINKKKGYSAEIDDYKEENGVITFEVRILKNGAFRATETLRIIRASELTLESQFLSKIERFLALVENNRY</sequence>
<accession>A0ABS3Y7W1</accession>
<dbReference type="RefSeq" id="WP_209142326.1">
    <property type="nucleotide sequence ID" value="NZ_JAGHKP010000001.1"/>
</dbReference>
<proteinExistence type="predicted"/>
<evidence type="ECO:0000313" key="2">
    <source>
        <dbReference type="Proteomes" id="UP000679126"/>
    </source>
</evidence>
<reference evidence="2" key="1">
    <citation type="submission" date="2021-03" db="EMBL/GenBank/DDBJ databases">
        <title>Assistant Professor.</title>
        <authorList>
            <person name="Huq M.A."/>
        </authorList>
    </citation>
    <scope>NUCLEOTIDE SEQUENCE [LARGE SCALE GENOMIC DNA]</scope>
    <source>
        <strain evidence="2">MAH-28</strain>
    </source>
</reference>
<dbReference type="EMBL" id="JAGHKP010000001">
    <property type="protein sequence ID" value="MBO9150762.1"/>
    <property type="molecule type" value="Genomic_DNA"/>
</dbReference>
<name>A0ABS3Y7W1_9BACT</name>
<keyword evidence="2" id="KW-1185">Reference proteome</keyword>
<organism evidence="1 2">
    <name type="scientific">Chitinophaga chungangae</name>
    <dbReference type="NCBI Taxonomy" id="2821488"/>
    <lineage>
        <taxon>Bacteria</taxon>
        <taxon>Pseudomonadati</taxon>
        <taxon>Bacteroidota</taxon>
        <taxon>Chitinophagia</taxon>
        <taxon>Chitinophagales</taxon>
        <taxon>Chitinophagaceae</taxon>
        <taxon>Chitinophaga</taxon>
    </lineage>
</organism>